<dbReference type="AlphaFoldDB" id="A0A161Y7F7"/>
<dbReference type="PATRIC" id="fig|1121326.3.peg.1342"/>
<sequence length="410" mass="46831">MKKPELLAPAGSLEKLKTAINFGADAVYLGGSKLNLRAFADNFTDEELKEGLEYAHQRGKKVFVTINVFPHNEDLEGIEEYLINLHSMGVDAIIVSDPGIIMTAREVVPELEIHLSTQANNVNWKSAIFWHKQGVKRIVLARELSLKEVEELTEKIPESCDIEAFVHGSMCMAYSGRCVISNYMTGRDSNRGQCAQPCRYKYYLVEEKRPGEYFPVFEDDKGAYILNSKDLCMIEHIPELIQSGIYSFKIEGRMKSSYYVAAIVKSYRQAIDAYFEDPQGYKFQKKWLDNLMKVSHREYFTGFYFDDPNKQKYENSSYIRDYDIVGLVRGYDKATGIATIEQKNKVFEGDKVEVLRAVGDNFEITLDNMKNKQGEKIESAPSAQMIFTVNVETELKEGDMLIKDKESKNS</sequence>
<gene>
    <name evidence="5" type="primary">ydcP_2</name>
    <name evidence="5" type="ORF">CLMAG_13720</name>
</gene>
<evidence type="ECO:0000256" key="2">
    <source>
        <dbReference type="ARBA" id="ARBA00022801"/>
    </source>
</evidence>
<dbReference type="EC" id="3.4.-.-" evidence="5"/>
<reference evidence="5 6" key="1">
    <citation type="submission" date="2016-04" db="EMBL/GenBank/DDBJ databases">
        <title>Genome sequence of Clostridium magnum DSM 2767.</title>
        <authorList>
            <person name="Poehlein A."/>
            <person name="Uhlig R."/>
            <person name="Fischer R."/>
            <person name="Bahl H."/>
            <person name="Daniel R."/>
        </authorList>
    </citation>
    <scope>NUCLEOTIDE SEQUENCE [LARGE SCALE GENOMIC DNA]</scope>
    <source>
        <strain evidence="5 6">DSM 2767</strain>
    </source>
</reference>
<evidence type="ECO:0000313" key="6">
    <source>
        <dbReference type="Proteomes" id="UP000076603"/>
    </source>
</evidence>
<dbReference type="GO" id="GO:0006508">
    <property type="term" value="P:proteolysis"/>
    <property type="evidence" value="ECO:0007669"/>
    <property type="project" value="UniProtKB-KW"/>
</dbReference>
<dbReference type="Pfam" id="PF01136">
    <property type="entry name" value="Peptidase_U32"/>
    <property type="match status" value="1"/>
</dbReference>
<evidence type="ECO:0000259" key="4">
    <source>
        <dbReference type="Pfam" id="PF16325"/>
    </source>
</evidence>
<comment type="similarity">
    <text evidence="3">Belongs to the peptidase U32 family.</text>
</comment>
<dbReference type="Pfam" id="PF16325">
    <property type="entry name" value="Peptidase_U32_C"/>
    <property type="match status" value="1"/>
</dbReference>
<protein>
    <submittedName>
        <fullName evidence="5">Putative protease YdcP</fullName>
        <ecNumber evidence="5">3.4.-.-</ecNumber>
    </submittedName>
</protein>
<keyword evidence="1 5" id="KW-0645">Protease</keyword>
<keyword evidence="6" id="KW-1185">Reference proteome</keyword>
<dbReference type="Proteomes" id="UP000076603">
    <property type="component" value="Unassembled WGS sequence"/>
</dbReference>
<dbReference type="STRING" id="1121326.CLMAG_13720"/>
<keyword evidence="2 5" id="KW-0378">Hydrolase</keyword>
<dbReference type="InterPro" id="IPR001539">
    <property type="entry name" value="Peptidase_U32"/>
</dbReference>
<dbReference type="PROSITE" id="PS01276">
    <property type="entry name" value="PEPTIDASE_U32"/>
    <property type="match status" value="1"/>
</dbReference>
<dbReference type="EMBL" id="LWAE01000001">
    <property type="protein sequence ID" value="KZL94319.1"/>
    <property type="molecule type" value="Genomic_DNA"/>
</dbReference>
<proteinExistence type="inferred from homology"/>
<evidence type="ECO:0000256" key="1">
    <source>
        <dbReference type="ARBA" id="ARBA00022670"/>
    </source>
</evidence>
<name>A0A161Y7F7_9CLOT</name>
<comment type="caution">
    <text evidence="5">The sequence shown here is derived from an EMBL/GenBank/DDBJ whole genome shotgun (WGS) entry which is preliminary data.</text>
</comment>
<dbReference type="OrthoDB" id="9807498at2"/>
<dbReference type="RefSeq" id="WP_066619680.1">
    <property type="nucleotide sequence ID" value="NZ_FQXL01000009.1"/>
</dbReference>
<accession>A0A161Y7F7</accession>
<feature type="domain" description="Peptidase family U32 C-terminal" evidence="4">
    <location>
        <begin position="320"/>
        <end position="401"/>
    </location>
</feature>
<evidence type="ECO:0000313" key="5">
    <source>
        <dbReference type="EMBL" id="KZL94319.1"/>
    </source>
</evidence>
<dbReference type="PANTHER" id="PTHR30217:SF6">
    <property type="entry name" value="TRNA HYDROXYLATION PROTEIN P"/>
    <property type="match status" value="1"/>
</dbReference>
<dbReference type="Gene3D" id="2.40.30.10">
    <property type="entry name" value="Translation factors"/>
    <property type="match status" value="1"/>
</dbReference>
<evidence type="ECO:0000256" key="3">
    <source>
        <dbReference type="ARBA" id="ARBA00038374"/>
    </source>
</evidence>
<dbReference type="PANTHER" id="PTHR30217">
    <property type="entry name" value="PEPTIDASE U32 FAMILY"/>
    <property type="match status" value="1"/>
</dbReference>
<dbReference type="InterPro" id="IPR051454">
    <property type="entry name" value="RNA/ubiquinone_mod_enzymes"/>
</dbReference>
<dbReference type="InterPro" id="IPR032525">
    <property type="entry name" value="Peptidase_U32_C"/>
</dbReference>
<organism evidence="5 6">
    <name type="scientific">Clostridium magnum DSM 2767</name>
    <dbReference type="NCBI Taxonomy" id="1121326"/>
    <lineage>
        <taxon>Bacteria</taxon>
        <taxon>Bacillati</taxon>
        <taxon>Bacillota</taxon>
        <taxon>Clostridia</taxon>
        <taxon>Eubacteriales</taxon>
        <taxon>Clostridiaceae</taxon>
        <taxon>Clostridium</taxon>
    </lineage>
</organism>
<dbReference type="GO" id="GO:0008233">
    <property type="term" value="F:peptidase activity"/>
    <property type="evidence" value="ECO:0007669"/>
    <property type="project" value="UniProtKB-KW"/>
</dbReference>